<reference evidence="2 3" key="1">
    <citation type="journal article" date="2014" name="PLoS ONE">
        <title>De novo Genome Assembly of the Fungal Plant Pathogen Pyrenophora semeniperda.</title>
        <authorList>
            <person name="Soliai M.M."/>
            <person name="Meyer S.E."/>
            <person name="Udall J.A."/>
            <person name="Elzinga D.E."/>
            <person name="Hermansen R.A."/>
            <person name="Bodily P.M."/>
            <person name="Hart A.A."/>
            <person name="Coleman C.E."/>
        </authorList>
    </citation>
    <scope>NUCLEOTIDE SEQUENCE [LARGE SCALE GENOMIC DNA]</scope>
    <source>
        <strain evidence="2 3">CCB06</strain>
        <tissue evidence="2">Mycelium</tissue>
    </source>
</reference>
<dbReference type="GO" id="GO:0005739">
    <property type="term" value="C:mitochondrion"/>
    <property type="evidence" value="ECO:0007669"/>
    <property type="project" value="TreeGrafter"/>
</dbReference>
<evidence type="ECO:0000313" key="2">
    <source>
        <dbReference type="EMBL" id="RMZ68883.1"/>
    </source>
</evidence>
<keyword evidence="2" id="KW-0489">Methyltransferase</keyword>
<gene>
    <name evidence="2" type="ORF">GMOD_00002768</name>
</gene>
<dbReference type="Gene3D" id="3.40.50.150">
    <property type="entry name" value="Vaccinia Virus protein VP39"/>
    <property type="match status" value="1"/>
</dbReference>
<accession>A0A3M7M326</accession>
<dbReference type="Pfam" id="PF05175">
    <property type="entry name" value="MTS"/>
    <property type="match status" value="1"/>
</dbReference>
<dbReference type="SUPFAM" id="SSF53335">
    <property type="entry name" value="S-adenosyl-L-methionine-dependent methyltransferases"/>
    <property type="match status" value="1"/>
</dbReference>
<dbReference type="Proteomes" id="UP000265663">
    <property type="component" value="Unassembled WGS sequence"/>
</dbReference>
<organism evidence="2 3">
    <name type="scientific">Pyrenophora seminiperda CCB06</name>
    <dbReference type="NCBI Taxonomy" id="1302712"/>
    <lineage>
        <taxon>Eukaryota</taxon>
        <taxon>Fungi</taxon>
        <taxon>Dikarya</taxon>
        <taxon>Ascomycota</taxon>
        <taxon>Pezizomycotina</taxon>
        <taxon>Dothideomycetes</taxon>
        <taxon>Pleosporomycetidae</taxon>
        <taxon>Pleosporales</taxon>
        <taxon>Pleosporineae</taxon>
        <taxon>Pleosporaceae</taxon>
        <taxon>Pyrenophora</taxon>
    </lineage>
</organism>
<dbReference type="OrthoDB" id="10017101at2759"/>
<feature type="domain" description="Methyltransferase small" evidence="1">
    <location>
        <begin position="144"/>
        <end position="231"/>
    </location>
</feature>
<keyword evidence="3" id="KW-1185">Reference proteome</keyword>
<dbReference type="InterPro" id="IPR002052">
    <property type="entry name" value="DNA_methylase_N6_adenine_CS"/>
</dbReference>
<evidence type="ECO:0000313" key="3">
    <source>
        <dbReference type="Proteomes" id="UP000265663"/>
    </source>
</evidence>
<dbReference type="CDD" id="cd02440">
    <property type="entry name" value="AdoMet_MTases"/>
    <property type="match status" value="1"/>
</dbReference>
<dbReference type="AlphaFoldDB" id="A0A3M7M326"/>
<evidence type="ECO:0000259" key="1">
    <source>
        <dbReference type="Pfam" id="PF05175"/>
    </source>
</evidence>
<name>A0A3M7M326_9PLEO</name>
<dbReference type="GO" id="GO:0008757">
    <property type="term" value="F:S-adenosylmethionine-dependent methyltransferase activity"/>
    <property type="evidence" value="ECO:0007669"/>
    <property type="project" value="UniProtKB-ARBA"/>
</dbReference>
<dbReference type="PANTHER" id="PTHR18895">
    <property type="entry name" value="HEMK METHYLTRANSFERASE"/>
    <property type="match status" value="1"/>
</dbReference>
<dbReference type="GO" id="GO:0032259">
    <property type="term" value="P:methylation"/>
    <property type="evidence" value="ECO:0007669"/>
    <property type="project" value="UniProtKB-KW"/>
</dbReference>
<keyword evidence="2" id="KW-0808">Transferase</keyword>
<dbReference type="PANTHER" id="PTHR18895:SF74">
    <property type="entry name" value="MTRF1L RELEASE FACTOR GLUTAMINE METHYLTRANSFERASE"/>
    <property type="match status" value="1"/>
</dbReference>
<dbReference type="InterPro" id="IPR029063">
    <property type="entry name" value="SAM-dependent_MTases_sf"/>
</dbReference>
<sequence>MAESTAYQALIKHLSKSKYHFVCPSPETQGRVVNKRRSNISTEDAQNAYDFFGWNLACTREALRSIVPDDVFESLHKASIITKCDDGTYRSTIRISDFYLPGPEPDADPLYYVHSSFPASSDSVFFGPDTYLFVSLLQATASYLPKAPVSIIDVCSGSGAGAIHMARTYPQVKTMGLDLNPRALSLGNVNAQLAGVKVIFAESNLYAAVPEDMKLRGIDLIVSNPPYIASSTDGEDLPIYADGGAGFGLDLSIRIVEEGMKLLSSSGVIVIYTGVAIPTSDPSHDAFLEKLREIEGAELVKYTILHPDMWSEDIGKEAYADVCRIQVVGAVLRRNAQSIEEAKTATRKNWAV</sequence>
<dbReference type="InterPro" id="IPR050320">
    <property type="entry name" value="N5-glutamine_MTase"/>
</dbReference>
<proteinExistence type="predicted"/>
<dbReference type="PROSITE" id="PS00092">
    <property type="entry name" value="N6_MTASE"/>
    <property type="match status" value="1"/>
</dbReference>
<protein>
    <submittedName>
        <fullName evidence="2">Modification methylase</fullName>
    </submittedName>
</protein>
<dbReference type="InterPro" id="IPR007848">
    <property type="entry name" value="Small_mtfrase_dom"/>
</dbReference>
<dbReference type="EMBL" id="KE747817">
    <property type="protein sequence ID" value="RMZ68883.1"/>
    <property type="molecule type" value="Genomic_DNA"/>
</dbReference>
<dbReference type="GO" id="GO:0003676">
    <property type="term" value="F:nucleic acid binding"/>
    <property type="evidence" value="ECO:0007669"/>
    <property type="project" value="InterPro"/>
</dbReference>